<keyword evidence="9" id="KW-0833">Ubl conjugation pathway</keyword>
<comment type="subcellular location">
    <subcellularLocation>
        <location evidence="2">Membrane</location>
    </subcellularLocation>
</comment>
<evidence type="ECO:0000256" key="5">
    <source>
        <dbReference type="ARBA" id="ARBA00022614"/>
    </source>
</evidence>
<keyword evidence="6 15" id="KW-0812">Transmembrane</keyword>
<dbReference type="InterPro" id="IPR006016">
    <property type="entry name" value="UspA"/>
</dbReference>
<dbReference type="InterPro" id="IPR014729">
    <property type="entry name" value="Rossmann-like_a/b/a_fold"/>
</dbReference>
<protein>
    <recommendedName>
        <fullName evidence="4">RING-type E3 ubiquitin transferase</fullName>
        <ecNumber evidence="4">2.3.2.27</ecNumber>
    </recommendedName>
</protein>
<evidence type="ECO:0000256" key="9">
    <source>
        <dbReference type="ARBA" id="ARBA00022786"/>
    </source>
</evidence>
<dbReference type="InterPro" id="IPR001245">
    <property type="entry name" value="Ser-Thr/Tyr_kinase_cat_dom"/>
</dbReference>
<comment type="catalytic activity">
    <reaction evidence="1">
        <text>S-ubiquitinyl-[E2 ubiquitin-conjugating enzyme]-L-cysteine + [acceptor protein]-L-lysine = [E2 ubiquitin-conjugating enzyme]-L-cysteine + N(6)-ubiquitinyl-[acceptor protein]-L-lysine.</text>
        <dbReference type="EC" id="2.3.2.27"/>
    </reaction>
</comment>
<dbReference type="GO" id="GO:0061630">
    <property type="term" value="F:ubiquitin protein ligase activity"/>
    <property type="evidence" value="ECO:0007669"/>
    <property type="project" value="UniProtKB-EC"/>
</dbReference>
<keyword evidence="11 15" id="KW-1133">Transmembrane helix</keyword>
<dbReference type="Pfam" id="PF13855">
    <property type="entry name" value="LRR_8"/>
    <property type="match status" value="1"/>
</dbReference>
<evidence type="ECO:0000256" key="4">
    <source>
        <dbReference type="ARBA" id="ARBA00012483"/>
    </source>
</evidence>
<dbReference type="SMART" id="SM00220">
    <property type="entry name" value="S_TKc"/>
    <property type="match status" value="1"/>
</dbReference>
<evidence type="ECO:0000256" key="7">
    <source>
        <dbReference type="ARBA" id="ARBA00022737"/>
    </source>
</evidence>
<name>A0A7J6ID04_CANSA</name>
<feature type="transmembrane region" description="Helical" evidence="15">
    <location>
        <begin position="279"/>
        <end position="301"/>
    </location>
</feature>
<dbReference type="GO" id="GO:0016020">
    <property type="term" value="C:membrane"/>
    <property type="evidence" value="ECO:0007669"/>
    <property type="project" value="UniProtKB-SubCell"/>
</dbReference>
<dbReference type="PANTHER" id="PTHR45647">
    <property type="entry name" value="OS02G0152300 PROTEIN"/>
    <property type="match status" value="1"/>
</dbReference>
<accession>A0A7J6ID04</accession>
<dbReference type="FunFam" id="3.30.200.20:FF:000162">
    <property type="entry name" value="Adenine nucleotide alpha hydrolase-like domain kinase"/>
    <property type="match status" value="1"/>
</dbReference>
<keyword evidence="13" id="KW-0175">Coiled coil</keyword>
<dbReference type="Gene3D" id="3.30.200.20">
    <property type="entry name" value="Phosphorylase Kinase, domain 1"/>
    <property type="match status" value="2"/>
</dbReference>
<feature type="domain" description="Protein kinase" evidence="16">
    <location>
        <begin position="386"/>
        <end position="639"/>
    </location>
</feature>
<dbReference type="EMBL" id="JAATIQ010000001">
    <property type="protein sequence ID" value="KAF4404580.1"/>
    <property type="molecule type" value="Genomic_DNA"/>
</dbReference>
<feature type="region of interest" description="Disordered" evidence="14">
    <location>
        <begin position="1415"/>
        <end position="1434"/>
    </location>
</feature>
<evidence type="ECO:0000256" key="14">
    <source>
        <dbReference type="SAM" id="MobiDB-lite"/>
    </source>
</evidence>
<gene>
    <name evidence="17" type="ORF">G4B88_005966</name>
</gene>
<dbReference type="InterPro" id="IPR013210">
    <property type="entry name" value="LRR_N_plant-typ"/>
</dbReference>
<dbReference type="Pfam" id="PF07714">
    <property type="entry name" value="PK_Tyr_Ser-Thr"/>
    <property type="match status" value="1"/>
</dbReference>
<evidence type="ECO:0000256" key="3">
    <source>
        <dbReference type="ARBA" id="ARBA00008684"/>
    </source>
</evidence>
<dbReference type="PANTHER" id="PTHR45647:SF76">
    <property type="entry name" value="PROTEIN KINASE DOMAIN-CONTAINING PROTEIN"/>
    <property type="match status" value="1"/>
</dbReference>
<evidence type="ECO:0000313" key="18">
    <source>
        <dbReference type="Proteomes" id="UP000583929"/>
    </source>
</evidence>
<dbReference type="InterPro" id="IPR051348">
    <property type="entry name" value="U-box_ubiquitin_ligases"/>
</dbReference>
<reference evidence="17 18" key="1">
    <citation type="journal article" date="2020" name="bioRxiv">
        <title>Sequence and annotation of 42 cannabis genomes reveals extensive copy number variation in cannabinoid synthesis and pathogen resistance genes.</title>
        <authorList>
            <person name="Mckernan K.J."/>
            <person name="Helbert Y."/>
            <person name="Kane L.T."/>
            <person name="Ebling H."/>
            <person name="Zhang L."/>
            <person name="Liu B."/>
            <person name="Eaton Z."/>
            <person name="Mclaughlin S."/>
            <person name="Kingan S."/>
            <person name="Baybayan P."/>
            <person name="Concepcion G."/>
            <person name="Jordan M."/>
            <person name="Riva A."/>
            <person name="Barbazuk W."/>
            <person name="Harkins T."/>
        </authorList>
    </citation>
    <scope>NUCLEOTIDE SEQUENCE [LARGE SCALE GENOMIC DNA]</scope>
    <source>
        <strain evidence="18">cv. Jamaican Lion 4</strain>
        <tissue evidence="17">Leaf</tissue>
    </source>
</reference>
<evidence type="ECO:0000256" key="10">
    <source>
        <dbReference type="ARBA" id="ARBA00022840"/>
    </source>
</evidence>
<dbReference type="PROSITE" id="PS00108">
    <property type="entry name" value="PROTEIN_KINASE_ST"/>
    <property type="match status" value="1"/>
</dbReference>
<dbReference type="Pfam" id="PF00560">
    <property type="entry name" value="LRR_1"/>
    <property type="match status" value="1"/>
</dbReference>
<dbReference type="SUPFAM" id="SSF56112">
    <property type="entry name" value="Protein kinase-like (PK-like)"/>
    <property type="match status" value="2"/>
</dbReference>
<evidence type="ECO:0000256" key="2">
    <source>
        <dbReference type="ARBA" id="ARBA00004370"/>
    </source>
</evidence>
<dbReference type="SUPFAM" id="SSF52058">
    <property type="entry name" value="L domain-like"/>
    <property type="match status" value="1"/>
</dbReference>
<dbReference type="Gene3D" id="1.10.510.10">
    <property type="entry name" value="Transferase(Phosphotransferase) domain 1"/>
    <property type="match status" value="2"/>
</dbReference>
<dbReference type="EC" id="2.3.2.27" evidence="4"/>
<keyword evidence="12 15" id="KW-0472">Membrane</keyword>
<dbReference type="Pfam" id="PF00582">
    <property type="entry name" value="Usp"/>
    <property type="match status" value="1"/>
</dbReference>
<evidence type="ECO:0000256" key="1">
    <source>
        <dbReference type="ARBA" id="ARBA00000900"/>
    </source>
</evidence>
<comment type="caution">
    <text evidence="17">The sequence shown here is derived from an EMBL/GenBank/DDBJ whole genome shotgun (WGS) entry which is preliminary data.</text>
</comment>
<dbReference type="SUPFAM" id="SSF52402">
    <property type="entry name" value="Adenine nucleotide alpha hydrolases-like"/>
    <property type="match status" value="1"/>
</dbReference>
<dbReference type="FunFam" id="3.30.200.20:FF:000307">
    <property type="entry name" value="pollen receptor-like kinase 1"/>
    <property type="match status" value="1"/>
</dbReference>
<dbReference type="InterPro" id="IPR032675">
    <property type="entry name" value="LRR_dom_sf"/>
</dbReference>
<dbReference type="GO" id="GO:0004672">
    <property type="term" value="F:protein kinase activity"/>
    <property type="evidence" value="ECO:0007669"/>
    <property type="project" value="InterPro"/>
</dbReference>
<feature type="compositionally biased region" description="Low complexity" evidence="14">
    <location>
        <begin position="1421"/>
        <end position="1434"/>
    </location>
</feature>
<dbReference type="Pfam" id="PF00069">
    <property type="entry name" value="Pkinase"/>
    <property type="match status" value="1"/>
</dbReference>
<evidence type="ECO:0000259" key="16">
    <source>
        <dbReference type="PROSITE" id="PS50011"/>
    </source>
</evidence>
<evidence type="ECO:0000256" key="8">
    <source>
        <dbReference type="ARBA" id="ARBA00022741"/>
    </source>
</evidence>
<keyword evidence="7" id="KW-0677">Repeat</keyword>
<dbReference type="Gene3D" id="3.80.10.10">
    <property type="entry name" value="Ribonuclease Inhibitor"/>
    <property type="match status" value="1"/>
</dbReference>
<feature type="domain" description="Protein kinase" evidence="16">
    <location>
        <begin position="1118"/>
        <end position="1380"/>
    </location>
</feature>
<dbReference type="PROSITE" id="PS50011">
    <property type="entry name" value="PROTEIN_KINASE_DOM"/>
    <property type="match status" value="2"/>
</dbReference>
<keyword evidence="10" id="KW-0067">ATP-binding</keyword>
<evidence type="ECO:0000256" key="15">
    <source>
        <dbReference type="SAM" id="Phobius"/>
    </source>
</evidence>
<feature type="coiled-coil region" evidence="13">
    <location>
        <begin position="1030"/>
        <end position="1064"/>
    </location>
</feature>
<dbReference type="InterPro" id="IPR001611">
    <property type="entry name" value="Leu-rich_rpt"/>
</dbReference>
<evidence type="ECO:0000256" key="12">
    <source>
        <dbReference type="ARBA" id="ARBA00023136"/>
    </source>
</evidence>
<dbReference type="Pfam" id="PF08263">
    <property type="entry name" value="LRRNT_2"/>
    <property type="match status" value="1"/>
</dbReference>
<dbReference type="CDD" id="cd01989">
    <property type="entry name" value="USP_STK_Ubox_N"/>
    <property type="match status" value="1"/>
</dbReference>
<evidence type="ECO:0000313" key="17">
    <source>
        <dbReference type="EMBL" id="KAF4404580.1"/>
    </source>
</evidence>
<dbReference type="InterPro" id="IPR011009">
    <property type="entry name" value="Kinase-like_dom_sf"/>
</dbReference>
<evidence type="ECO:0000256" key="13">
    <source>
        <dbReference type="SAM" id="Coils"/>
    </source>
</evidence>
<evidence type="ECO:0000256" key="6">
    <source>
        <dbReference type="ARBA" id="ARBA00022692"/>
    </source>
</evidence>
<dbReference type="InterPro" id="IPR008271">
    <property type="entry name" value="Ser/Thr_kinase_AS"/>
</dbReference>
<organism evidence="17 18">
    <name type="scientific">Cannabis sativa</name>
    <name type="common">Hemp</name>
    <name type="synonym">Marijuana</name>
    <dbReference type="NCBI Taxonomy" id="3483"/>
    <lineage>
        <taxon>Eukaryota</taxon>
        <taxon>Viridiplantae</taxon>
        <taxon>Streptophyta</taxon>
        <taxon>Embryophyta</taxon>
        <taxon>Tracheophyta</taxon>
        <taxon>Spermatophyta</taxon>
        <taxon>Magnoliopsida</taxon>
        <taxon>eudicotyledons</taxon>
        <taxon>Gunneridae</taxon>
        <taxon>Pentapetalae</taxon>
        <taxon>rosids</taxon>
        <taxon>fabids</taxon>
        <taxon>Rosales</taxon>
        <taxon>Cannabaceae</taxon>
        <taxon>Cannabis</taxon>
    </lineage>
</organism>
<keyword evidence="8" id="KW-0547">Nucleotide-binding</keyword>
<evidence type="ECO:0000256" key="11">
    <source>
        <dbReference type="ARBA" id="ARBA00022989"/>
    </source>
</evidence>
<keyword evidence="5" id="KW-0433">Leucine-rich repeat</keyword>
<comment type="similarity">
    <text evidence="3">Belongs to the protein kinase superfamily. Ser/Thr protein kinase family.</text>
</comment>
<keyword evidence="18" id="KW-1185">Reference proteome</keyword>
<dbReference type="Gene3D" id="3.40.50.620">
    <property type="entry name" value="HUPs"/>
    <property type="match status" value="1"/>
</dbReference>
<dbReference type="Proteomes" id="UP000583929">
    <property type="component" value="Unassembled WGS sequence"/>
</dbReference>
<dbReference type="GO" id="GO:0005524">
    <property type="term" value="F:ATP binding"/>
    <property type="evidence" value="ECO:0007669"/>
    <property type="project" value="UniProtKB-KW"/>
</dbReference>
<proteinExistence type="inferred from homology"/>
<sequence length="1434" mass="160286">MGVRVGRLLRAQTPETFFFAIFFLTSWTIITSFSSLASGSPDAIDALMRFKNSLSNSKSLANWDPNKSTPCNGHRANWIGVLCFNGKVRGLQLENMGLKGVADVDLLVSLPHFKTLSFMNNTLAGPIPDLKRLSTLRSVYLSYNHFSGEIPDDVFVGMRFLKKVLLSNNEFQGKIPSSLATLPKLVVLRLDGNKFNGLIPNFTQTTLKTISLANNELEGLIPESLRKVDPNEFAGNKNLCGPPLGSCIDPSSSSTMDNVTLSPPHTTDIYKKNSHLLKFVLIILIIVLILVIFISAIIIACSNNRRRSPMLLDRTSSTMSISHCHRNSVVMRSLENNQMDTKLDAVAAAKANNGHATKRSSVVAGEGRLTFLKDTRERFDLPDLLKASAEILGSGTFGASYKATIHCDAMVVKRYRQMNSLGRDEFHEHMRRLGRLAHPNLLPLVAYYYRKEEKLLVYDFVENGSLAFHLHGNHRNSKQSALDWPTRLRIIKGTVKGLQYLYKTLPNLVVPHGHLKSSNVVLGENFEPLMTDYGLLPAINLDHAEYLMMAYKSPEYAKLRRITKKTDVWSLGILILEILTGKFPENYLTQRYDPEADLASWVNKMIKEKRTSQVFDEEMKGIKNSKAELLKLLKIVLFLGLIIHLRKSWKKMWATKRHELKKGSGNGLVAVAIDKDKGSQAALKWAAENILSKGQVVVLIHVVQKQSSHSPSVGGSNAIICDTNNTSGSPHKQLLEKQTRDLFVTYHCFCTRKDIQCLDIILEDSDVGKALSEYISYAAIENMIMGSPSKHGFMRFKGSSIPSTVSKGAPDFCSVYVISKGKVSSARNSTRPAPYSSPLLSHIQNLTATKEILKPVETTKPRLSVRANDRQSFKPRSLQEDHAIRSPFARRRNLNGIYNAGAFYESDTDISFVSSDRPSTDRPSSVLYDYIDPGRNSRVSTSSDNSFGSFRPGPKFCDLSSLHDVSTISMESDMTGCSFSSQGLDEVESEMRRLKLELKQTMDMYSAACREALTAKQKEKELHHWRLEEEQKLEEARLAEEAALALAEKEKARCRAAMESAEAAKRIAELESQKRASAEVVSLKEVKEMRRMLDNLAQSDGRYRRYTIDEIELATDYFAESRKIGEGGYGPVFKCYLDHTPVAVKVLRPDAAQGRSQFQQEIDILSCIRHPNMVLLLGACPEYGILVYEYMGKGSLDDCLFPKGKTPAMPWQVRFRIAAEIATGLLFLHQTKPEPLVHRDLKPGNILLDYNYVSKIGDVGLARLVPAVAENVTQYHITSTAGTFCYIDPEYQQTGMLGVKSDVYSLGIMLLQLITAKPPMGLAHFIGNSIERGTFQEMLDPAVTDWPMEETLSFAKLALQCAELRRKDRPDLCNEVLPHLNKLREFAEENMNFFSPGAGLVPYQNPASIHHDVMNDQFPRSTSSSVTGTPTSRE</sequence>
<dbReference type="InterPro" id="IPR000719">
    <property type="entry name" value="Prot_kinase_dom"/>
</dbReference>